<feature type="transmembrane region" description="Helical" evidence="1">
    <location>
        <begin position="136"/>
        <end position="154"/>
    </location>
</feature>
<feature type="transmembrane region" description="Helical" evidence="1">
    <location>
        <begin position="36"/>
        <end position="56"/>
    </location>
</feature>
<evidence type="ECO:0008006" key="4">
    <source>
        <dbReference type="Google" id="ProtNLM"/>
    </source>
</evidence>
<protein>
    <recommendedName>
        <fullName evidence="4">Integral membrane protein</fullName>
    </recommendedName>
</protein>
<dbReference type="RefSeq" id="WP_344365982.1">
    <property type="nucleotide sequence ID" value="NZ_BAAASR010000036.1"/>
</dbReference>
<keyword evidence="1" id="KW-1133">Transmembrane helix</keyword>
<proteinExistence type="predicted"/>
<gene>
    <name evidence="2" type="ORF">GCM10010393_54010</name>
</gene>
<dbReference type="Proteomes" id="UP001499942">
    <property type="component" value="Unassembled WGS sequence"/>
</dbReference>
<evidence type="ECO:0000313" key="3">
    <source>
        <dbReference type="Proteomes" id="UP001499942"/>
    </source>
</evidence>
<name>A0ABP6ABF8_9ACTN</name>
<keyword evidence="1" id="KW-0472">Membrane</keyword>
<keyword evidence="3" id="KW-1185">Reference proteome</keyword>
<feature type="transmembrane region" description="Helical" evidence="1">
    <location>
        <begin position="12"/>
        <end position="30"/>
    </location>
</feature>
<accession>A0ABP6ABF8</accession>
<comment type="caution">
    <text evidence="2">The sequence shown here is derived from an EMBL/GenBank/DDBJ whole genome shotgun (WGS) entry which is preliminary data.</text>
</comment>
<organism evidence="2 3">
    <name type="scientific">Streptomyces gobitricini</name>
    <dbReference type="NCBI Taxonomy" id="68211"/>
    <lineage>
        <taxon>Bacteria</taxon>
        <taxon>Bacillati</taxon>
        <taxon>Actinomycetota</taxon>
        <taxon>Actinomycetes</taxon>
        <taxon>Kitasatosporales</taxon>
        <taxon>Streptomycetaceae</taxon>
        <taxon>Streptomyces</taxon>
    </lineage>
</organism>
<sequence>MRRLNAWFGEHLWATALVSLVAASALIMLISPGRPWWQVLLRVSVISLGGVAVIYVRRCREKRVTGGSDRTVVALEERLRRGEVPEETGEREALERLVAHRLHASRHWRWAAAGMYVLIGLVMVGVALTAEAPVAVGYAVFSAVFLGWLTLSAVRRVRQLRDMAEALRQEKNAGVLRVGEA</sequence>
<keyword evidence="1" id="KW-0812">Transmembrane</keyword>
<reference evidence="3" key="1">
    <citation type="journal article" date="2019" name="Int. J. Syst. Evol. Microbiol.">
        <title>The Global Catalogue of Microorganisms (GCM) 10K type strain sequencing project: providing services to taxonomists for standard genome sequencing and annotation.</title>
        <authorList>
            <consortium name="The Broad Institute Genomics Platform"/>
            <consortium name="The Broad Institute Genome Sequencing Center for Infectious Disease"/>
            <person name="Wu L."/>
            <person name="Ma J."/>
        </authorList>
    </citation>
    <scope>NUCLEOTIDE SEQUENCE [LARGE SCALE GENOMIC DNA]</scope>
    <source>
        <strain evidence="3">JCM 5062</strain>
    </source>
</reference>
<feature type="transmembrane region" description="Helical" evidence="1">
    <location>
        <begin position="110"/>
        <end position="130"/>
    </location>
</feature>
<evidence type="ECO:0000256" key="1">
    <source>
        <dbReference type="SAM" id="Phobius"/>
    </source>
</evidence>
<evidence type="ECO:0000313" key="2">
    <source>
        <dbReference type="EMBL" id="GAA2514044.1"/>
    </source>
</evidence>
<dbReference type="EMBL" id="BAAASR010000036">
    <property type="protein sequence ID" value="GAA2514044.1"/>
    <property type="molecule type" value="Genomic_DNA"/>
</dbReference>